<dbReference type="eggNOG" id="COG1396">
    <property type="taxonomic scope" value="Bacteria"/>
</dbReference>
<dbReference type="AlphaFoldDB" id="E0RW25"/>
<dbReference type="PROSITE" id="PS50943">
    <property type="entry name" value="HTH_CROC1"/>
    <property type="match status" value="1"/>
</dbReference>
<dbReference type="SMART" id="SM00530">
    <property type="entry name" value="HTH_XRE"/>
    <property type="match status" value="1"/>
</dbReference>
<dbReference type="Proteomes" id="UP000001299">
    <property type="component" value="Chromosome 1"/>
</dbReference>
<name>E0RW25_BUTPB</name>
<accession>E0RW25</accession>
<dbReference type="SUPFAM" id="SSF47413">
    <property type="entry name" value="lambda repressor-like DNA-binding domains"/>
    <property type="match status" value="1"/>
</dbReference>
<dbReference type="InterPro" id="IPR010982">
    <property type="entry name" value="Lambda_DNA-bd_dom_sf"/>
</dbReference>
<sequence length="120" mass="14209">MSRTKSNKEYESEYIETFVRRLEEMRRNNGISARDMSLSLGQNPGYINNIENRKSLPSLLMFLEICEYLDVSPSYFMSIYDKDVHSIKYKEFMNMASRLTPQQFDALFTILQGMTRKRLP</sequence>
<protein>
    <submittedName>
        <fullName evidence="2">HTH domain-containing protein</fullName>
    </submittedName>
</protein>
<organism evidence="2 3">
    <name type="scientific">Butyrivibrio proteoclasticus (strain ATCC 51982 / DSM 14932 / B316)</name>
    <name type="common">Clostridium proteoclasticum</name>
    <dbReference type="NCBI Taxonomy" id="515622"/>
    <lineage>
        <taxon>Bacteria</taxon>
        <taxon>Bacillati</taxon>
        <taxon>Bacillota</taxon>
        <taxon>Clostridia</taxon>
        <taxon>Lachnospirales</taxon>
        <taxon>Lachnospiraceae</taxon>
        <taxon>Butyrivibrio</taxon>
    </lineage>
</organism>
<dbReference type="CDD" id="cd00093">
    <property type="entry name" value="HTH_XRE"/>
    <property type="match status" value="1"/>
</dbReference>
<dbReference type="HOGENOM" id="CLU_066192_17_15_9"/>
<keyword evidence="3" id="KW-1185">Reference proteome</keyword>
<feature type="domain" description="HTH cro/C1-type" evidence="1">
    <location>
        <begin position="22"/>
        <end position="76"/>
    </location>
</feature>
<dbReference type="RefSeq" id="WP_013279550.1">
    <property type="nucleotide sequence ID" value="NC_014387.1"/>
</dbReference>
<reference evidence="2 3" key="1">
    <citation type="journal article" date="2010" name="PLoS ONE">
        <title>The glycobiome of the rumen bacterium Butyrivibrio proteoclasticus B316(T) highlights adaptation to a polysaccharide-rich environment.</title>
        <authorList>
            <person name="Kelly W.J."/>
            <person name="Leahy S.C."/>
            <person name="Altermann E."/>
            <person name="Yeoman C.J."/>
            <person name="Dunne J.C."/>
            <person name="Kong Z."/>
            <person name="Pacheco D.M."/>
            <person name="Li D."/>
            <person name="Noel S.J."/>
            <person name="Moon C.D."/>
            <person name="Cookson A.L."/>
            <person name="Attwood G.T."/>
        </authorList>
    </citation>
    <scope>NUCLEOTIDE SEQUENCE [LARGE SCALE GENOMIC DNA]</scope>
    <source>
        <strain evidence="3">ATCC 51982 / DSM 14932 / B316</strain>
    </source>
</reference>
<dbReference type="GO" id="GO:0003677">
    <property type="term" value="F:DNA binding"/>
    <property type="evidence" value="ECO:0007669"/>
    <property type="project" value="InterPro"/>
</dbReference>
<proteinExistence type="predicted"/>
<dbReference type="InterPro" id="IPR001387">
    <property type="entry name" value="Cro/C1-type_HTH"/>
</dbReference>
<gene>
    <name evidence="2" type="ordered locus">bpr_I0141</name>
</gene>
<dbReference type="EMBL" id="CP001810">
    <property type="protein sequence ID" value="ADL32891.1"/>
    <property type="molecule type" value="Genomic_DNA"/>
</dbReference>
<dbReference type="Gene3D" id="1.10.260.40">
    <property type="entry name" value="lambda repressor-like DNA-binding domains"/>
    <property type="match status" value="1"/>
</dbReference>
<evidence type="ECO:0000313" key="3">
    <source>
        <dbReference type="Proteomes" id="UP000001299"/>
    </source>
</evidence>
<evidence type="ECO:0000259" key="1">
    <source>
        <dbReference type="PROSITE" id="PS50943"/>
    </source>
</evidence>
<dbReference type="STRING" id="515622.bpr_I0141"/>
<dbReference type="KEGG" id="bpb:bpr_I0141"/>
<evidence type="ECO:0000313" key="2">
    <source>
        <dbReference type="EMBL" id="ADL32891.1"/>
    </source>
</evidence>
<dbReference type="Pfam" id="PF12844">
    <property type="entry name" value="HTH_19"/>
    <property type="match status" value="1"/>
</dbReference>